<dbReference type="PANTHER" id="PTHR23531:SF2">
    <property type="entry name" value="PERMEASE"/>
    <property type="match status" value="1"/>
</dbReference>
<proteinExistence type="predicted"/>
<dbReference type="Gene3D" id="1.20.1250.20">
    <property type="entry name" value="MFS general substrate transporter like domains"/>
    <property type="match status" value="1"/>
</dbReference>
<keyword evidence="5 6" id="KW-0472">Membrane</keyword>
<keyword evidence="4 6" id="KW-1133">Transmembrane helix</keyword>
<feature type="transmembrane region" description="Helical" evidence="6">
    <location>
        <begin position="144"/>
        <end position="163"/>
    </location>
</feature>
<feature type="transmembrane region" description="Helical" evidence="6">
    <location>
        <begin position="277"/>
        <end position="298"/>
    </location>
</feature>
<dbReference type="Pfam" id="PF07690">
    <property type="entry name" value="MFS_1"/>
    <property type="match status" value="1"/>
</dbReference>
<feature type="transmembrane region" description="Helical" evidence="6">
    <location>
        <begin position="169"/>
        <end position="190"/>
    </location>
</feature>
<name>A0A511V366_9BACL</name>
<protein>
    <submittedName>
        <fullName evidence="8">MFS transporter</fullName>
    </submittedName>
</protein>
<dbReference type="GO" id="GO:0022857">
    <property type="term" value="F:transmembrane transporter activity"/>
    <property type="evidence" value="ECO:0007669"/>
    <property type="project" value="InterPro"/>
</dbReference>
<feature type="transmembrane region" description="Helical" evidence="6">
    <location>
        <begin position="18"/>
        <end position="39"/>
    </location>
</feature>
<feature type="transmembrane region" description="Helical" evidence="6">
    <location>
        <begin position="304"/>
        <end position="326"/>
    </location>
</feature>
<feature type="transmembrane region" description="Helical" evidence="6">
    <location>
        <begin position="248"/>
        <end position="265"/>
    </location>
</feature>
<dbReference type="OrthoDB" id="9814001at2"/>
<dbReference type="AlphaFoldDB" id="A0A511V366"/>
<comment type="subcellular location">
    <subcellularLocation>
        <location evidence="1">Cell membrane</location>
        <topology evidence="1">Multi-pass membrane protein</topology>
    </subcellularLocation>
</comment>
<dbReference type="InterPro" id="IPR020846">
    <property type="entry name" value="MFS_dom"/>
</dbReference>
<dbReference type="SUPFAM" id="SSF103473">
    <property type="entry name" value="MFS general substrate transporter"/>
    <property type="match status" value="1"/>
</dbReference>
<dbReference type="InterPro" id="IPR011701">
    <property type="entry name" value="MFS"/>
</dbReference>
<dbReference type="PROSITE" id="PS50850">
    <property type="entry name" value="MFS"/>
    <property type="match status" value="1"/>
</dbReference>
<evidence type="ECO:0000259" key="7">
    <source>
        <dbReference type="PROSITE" id="PS50850"/>
    </source>
</evidence>
<evidence type="ECO:0000256" key="6">
    <source>
        <dbReference type="SAM" id="Phobius"/>
    </source>
</evidence>
<dbReference type="InterPro" id="IPR052714">
    <property type="entry name" value="MFS_Exporter"/>
</dbReference>
<evidence type="ECO:0000256" key="3">
    <source>
        <dbReference type="ARBA" id="ARBA00022692"/>
    </source>
</evidence>
<gene>
    <name evidence="8" type="ORF">ADA01nite_08060</name>
</gene>
<dbReference type="PANTHER" id="PTHR23531">
    <property type="entry name" value="QUINOLENE RESISTANCE PROTEIN NORA"/>
    <property type="match status" value="1"/>
</dbReference>
<evidence type="ECO:0000313" key="8">
    <source>
        <dbReference type="EMBL" id="GEN33346.1"/>
    </source>
</evidence>
<dbReference type="InterPro" id="IPR036259">
    <property type="entry name" value="MFS_trans_sf"/>
</dbReference>
<feature type="transmembrane region" description="Helical" evidence="6">
    <location>
        <begin position="338"/>
        <end position="362"/>
    </location>
</feature>
<comment type="caution">
    <text evidence="8">The sequence shown here is derived from an EMBL/GenBank/DDBJ whole genome shotgun (WGS) entry which is preliminary data.</text>
</comment>
<keyword evidence="9" id="KW-1185">Reference proteome</keyword>
<dbReference type="CDD" id="cd17489">
    <property type="entry name" value="MFS_YfcJ_like"/>
    <property type="match status" value="1"/>
</dbReference>
<evidence type="ECO:0000256" key="1">
    <source>
        <dbReference type="ARBA" id="ARBA00004651"/>
    </source>
</evidence>
<keyword evidence="2" id="KW-0813">Transport</keyword>
<accession>A0A511V366</accession>
<dbReference type="RefSeq" id="WP_146808636.1">
    <property type="nucleotide sequence ID" value="NZ_BJXX01000040.1"/>
</dbReference>
<organism evidence="8 9">
    <name type="scientific">Aneurinibacillus danicus</name>
    <dbReference type="NCBI Taxonomy" id="267746"/>
    <lineage>
        <taxon>Bacteria</taxon>
        <taxon>Bacillati</taxon>
        <taxon>Bacillota</taxon>
        <taxon>Bacilli</taxon>
        <taxon>Bacillales</taxon>
        <taxon>Paenibacillaceae</taxon>
        <taxon>Aneurinibacillus group</taxon>
        <taxon>Aneurinibacillus</taxon>
    </lineage>
</organism>
<evidence type="ECO:0000313" key="9">
    <source>
        <dbReference type="Proteomes" id="UP000321157"/>
    </source>
</evidence>
<evidence type="ECO:0000256" key="4">
    <source>
        <dbReference type="ARBA" id="ARBA00022989"/>
    </source>
</evidence>
<feature type="transmembrane region" description="Helical" evidence="6">
    <location>
        <begin position="368"/>
        <end position="390"/>
    </location>
</feature>
<feature type="domain" description="Major facilitator superfamily (MFS) profile" evidence="7">
    <location>
        <begin position="17"/>
        <end position="396"/>
    </location>
</feature>
<feature type="transmembrane region" description="Helical" evidence="6">
    <location>
        <begin position="82"/>
        <end position="100"/>
    </location>
</feature>
<keyword evidence="3 6" id="KW-0812">Transmembrane</keyword>
<evidence type="ECO:0000256" key="5">
    <source>
        <dbReference type="ARBA" id="ARBA00023136"/>
    </source>
</evidence>
<evidence type="ECO:0000256" key="2">
    <source>
        <dbReference type="ARBA" id="ARBA00022448"/>
    </source>
</evidence>
<feature type="transmembrane region" description="Helical" evidence="6">
    <location>
        <begin position="218"/>
        <end position="242"/>
    </location>
</feature>
<feature type="transmembrane region" description="Helical" evidence="6">
    <location>
        <begin position="51"/>
        <end position="70"/>
    </location>
</feature>
<dbReference type="EMBL" id="BJXX01000040">
    <property type="protein sequence ID" value="GEN33346.1"/>
    <property type="molecule type" value="Genomic_DNA"/>
</dbReference>
<sequence>MASPVHTIESPALWTRDFIFTTLANLFLFTSFQMLIPTLPVYVEQSGGDELAVGAVIGIFTVFALLARPFAGKALDTLGRRIVMMIGLLIFILAVAGYYWTTTVFFILSLRVIHGVGWGITTTTFGTVISDIIPAQRRGEGMGYYGLSTTLAMALAPLFGIWVMGKAGFGWLFFISALLAIASFLISQIIRYPSLPDSTETEVSEVRSRLDEWVEKRAVFPSFLAMTLGLTYGGIVTFITLFGKEVGISNVGWFFLANAAMVMIVRPMAGKLFDRRGPVWILLPGAFFTVAGLLLLSYSTNVPSLVLASLFYGVGFGAIQPTLQAWTISRVAANRRGAATGTFFSGFDLGIGAGAMALGVVAKAMSYAAMYRVSIVFMGVYLITYVLYLLKQKEHQKSTRA</sequence>
<feature type="transmembrane region" description="Helical" evidence="6">
    <location>
        <begin position="112"/>
        <end position="132"/>
    </location>
</feature>
<reference evidence="8 9" key="1">
    <citation type="submission" date="2019-07" db="EMBL/GenBank/DDBJ databases">
        <title>Whole genome shotgun sequence of Aneurinibacillus danicus NBRC 102444.</title>
        <authorList>
            <person name="Hosoyama A."/>
            <person name="Uohara A."/>
            <person name="Ohji S."/>
            <person name="Ichikawa N."/>
        </authorList>
    </citation>
    <scope>NUCLEOTIDE SEQUENCE [LARGE SCALE GENOMIC DNA]</scope>
    <source>
        <strain evidence="8 9">NBRC 102444</strain>
    </source>
</reference>
<dbReference type="GO" id="GO:0005886">
    <property type="term" value="C:plasma membrane"/>
    <property type="evidence" value="ECO:0007669"/>
    <property type="project" value="UniProtKB-SubCell"/>
</dbReference>
<dbReference type="Proteomes" id="UP000321157">
    <property type="component" value="Unassembled WGS sequence"/>
</dbReference>